<organism evidence="2 3">
    <name type="scientific">Spirosoma sordidisoli</name>
    <dbReference type="NCBI Taxonomy" id="2502893"/>
    <lineage>
        <taxon>Bacteria</taxon>
        <taxon>Pseudomonadati</taxon>
        <taxon>Bacteroidota</taxon>
        <taxon>Cytophagia</taxon>
        <taxon>Cytophagales</taxon>
        <taxon>Cytophagaceae</taxon>
        <taxon>Spirosoma</taxon>
    </lineage>
</organism>
<gene>
    <name evidence="2" type="ORF">EQG79_00860</name>
</gene>
<dbReference type="AlphaFoldDB" id="A0A4Q2UN43"/>
<evidence type="ECO:0000256" key="1">
    <source>
        <dbReference type="SAM" id="Phobius"/>
    </source>
</evidence>
<name>A0A4Q2UN43_9BACT</name>
<keyword evidence="3" id="KW-1185">Reference proteome</keyword>
<keyword evidence="1" id="KW-0472">Membrane</keyword>
<reference evidence="2 3" key="1">
    <citation type="submission" date="2019-01" db="EMBL/GenBank/DDBJ databases">
        <title>Spirosoma flava sp. nov., a propanil-degrading bacterium isolated from herbicide-contaminated soil.</title>
        <authorList>
            <person name="Zhang L."/>
            <person name="Jiang J.-D."/>
        </authorList>
    </citation>
    <scope>NUCLEOTIDE SEQUENCE [LARGE SCALE GENOMIC DNA]</scope>
    <source>
        <strain evidence="2 3">TY50</strain>
    </source>
</reference>
<protein>
    <submittedName>
        <fullName evidence="2">Uncharacterized protein</fullName>
    </submittedName>
</protein>
<evidence type="ECO:0000313" key="2">
    <source>
        <dbReference type="EMBL" id="RYC70736.1"/>
    </source>
</evidence>
<comment type="caution">
    <text evidence="2">The sequence shown here is derived from an EMBL/GenBank/DDBJ whole genome shotgun (WGS) entry which is preliminary data.</text>
</comment>
<proteinExistence type="predicted"/>
<dbReference type="RefSeq" id="WP_129599036.1">
    <property type="nucleotide sequence ID" value="NZ_SBLB01000001.1"/>
</dbReference>
<dbReference type="EMBL" id="SBLB01000001">
    <property type="protein sequence ID" value="RYC70736.1"/>
    <property type="molecule type" value="Genomic_DNA"/>
</dbReference>
<dbReference type="Proteomes" id="UP000290407">
    <property type="component" value="Unassembled WGS sequence"/>
</dbReference>
<evidence type="ECO:0000313" key="3">
    <source>
        <dbReference type="Proteomes" id="UP000290407"/>
    </source>
</evidence>
<sequence>MQLINGAGALILCIAACAGLAALAGGSYILASLIIYLFRYVFRSVRQWFNPPIQNKHHYKNYK</sequence>
<feature type="transmembrane region" description="Helical" evidence="1">
    <location>
        <begin position="6"/>
        <end position="38"/>
    </location>
</feature>
<keyword evidence="1" id="KW-0812">Transmembrane</keyword>
<keyword evidence="1" id="KW-1133">Transmembrane helix</keyword>
<accession>A0A4Q2UN43</accession>